<evidence type="ECO:0000256" key="2">
    <source>
        <dbReference type="ARBA" id="ARBA00023002"/>
    </source>
</evidence>
<reference evidence="5" key="1">
    <citation type="submission" date="2018-05" db="EMBL/GenBank/DDBJ databases">
        <authorList>
            <person name="Lanie J.A."/>
            <person name="Ng W.-L."/>
            <person name="Kazmierczak K.M."/>
            <person name="Andrzejewski T.M."/>
            <person name="Davidsen T.M."/>
            <person name="Wayne K.J."/>
            <person name="Tettelin H."/>
            <person name="Glass J.I."/>
            <person name="Rusch D."/>
            <person name="Podicherti R."/>
            <person name="Tsui H.-C.T."/>
            <person name="Winkler M.E."/>
        </authorList>
    </citation>
    <scope>NUCLEOTIDE SEQUENCE</scope>
</reference>
<dbReference type="EMBL" id="UINC01000004">
    <property type="protein sequence ID" value="SUZ47206.1"/>
    <property type="molecule type" value="Genomic_DNA"/>
</dbReference>
<dbReference type="NCBIfam" id="NF004474">
    <property type="entry name" value="PRK05808.1"/>
    <property type="match status" value="1"/>
</dbReference>
<evidence type="ECO:0000313" key="5">
    <source>
        <dbReference type="EMBL" id="SUZ47206.1"/>
    </source>
</evidence>
<dbReference type="PANTHER" id="PTHR48075">
    <property type="entry name" value="3-HYDROXYACYL-COA DEHYDROGENASE FAMILY PROTEIN"/>
    <property type="match status" value="1"/>
</dbReference>
<dbReference type="PIRSF" id="PIRSF000105">
    <property type="entry name" value="HCDH"/>
    <property type="match status" value="1"/>
</dbReference>
<dbReference type="InterPro" id="IPR006108">
    <property type="entry name" value="3HC_DH_C"/>
</dbReference>
<gene>
    <name evidence="5" type="ORF">METZ01_LOCUS60</name>
</gene>
<evidence type="ECO:0000259" key="4">
    <source>
        <dbReference type="Pfam" id="PF02737"/>
    </source>
</evidence>
<feature type="domain" description="3-hydroxyacyl-CoA dehydrogenase NAD binding" evidence="4">
    <location>
        <begin position="1"/>
        <end position="176"/>
    </location>
</feature>
<dbReference type="Pfam" id="PF02737">
    <property type="entry name" value="3HCDH_N"/>
    <property type="match status" value="1"/>
</dbReference>
<comment type="similarity">
    <text evidence="1">Belongs to the 3-hydroxyacyl-CoA dehydrogenase family.</text>
</comment>
<protein>
    <recommendedName>
        <fullName evidence="6">3-hydroxybutyryl-CoA dehydrogenase</fullName>
    </recommendedName>
</protein>
<dbReference type="InterPro" id="IPR036291">
    <property type="entry name" value="NAD(P)-bd_dom_sf"/>
</dbReference>
<dbReference type="PROSITE" id="PS00067">
    <property type="entry name" value="3HCDH"/>
    <property type="match status" value="1"/>
</dbReference>
<dbReference type="InterPro" id="IPR013328">
    <property type="entry name" value="6PGD_dom2"/>
</dbReference>
<feature type="domain" description="3-hydroxyacyl-CoA dehydrogenase C-terminal" evidence="3">
    <location>
        <begin position="179"/>
        <end position="275"/>
    </location>
</feature>
<dbReference type="GO" id="GO:0070403">
    <property type="term" value="F:NAD+ binding"/>
    <property type="evidence" value="ECO:0007669"/>
    <property type="project" value="InterPro"/>
</dbReference>
<feature type="non-terminal residue" evidence="5">
    <location>
        <position position="1"/>
    </location>
</feature>
<dbReference type="InterPro" id="IPR022694">
    <property type="entry name" value="3-OHacyl-CoA_DH"/>
</dbReference>
<sequence>VIGAGTMGTGIAHVSALSGFDVTLVDIEQNLLEHSLTSIKKGLKRQVDKGKIYQEEMNAALVRIQTITEMKSLSSEDIVIEAATENKEVKISIFSELDTFCPEKTILASNTSSISISLIASATNRPEKVIGMHFMNPVSIMKLVEIIRGKLTSDETTEKVKNLVEVLNKIPVECNDSSGFVSNRILMPMINEAVFCLADGVATAEAIDKIMTLGMAHPMGPLTLADLIGLDICLAIMEVLHRDMGDNKYRPCPLLEEMVSAGNLGRKTGQGFYSY</sequence>
<dbReference type="Gene3D" id="3.40.50.720">
    <property type="entry name" value="NAD(P)-binding Rossmann-like Domain"/>
    <property type="match status" value="1"/>
</dbReference>
<evidence type="ECO:0008006" key="6">
    <source>
        <dbReference type="Google" id="ProtNLM"/>
    </source>
</evidence>
<keyword evidence="2" id="KW-0560">Oxidoreductase</keyword>
<dbReference type="GO" id="GO:0016616">
    <property type="term" value="F:oxidoreductase activity, acting on the CH-OH group of donors, NAD or NADP as acceptor"/>
    <property type="evidence" value="ECO:0007669"/>
    <property type="project" value="InterPro"/>
</dbReference>
<dbReference type="SUPFAM" id="SSF48179">
    <property type="entry name" value="6-phosphogluconate dehydrogenase C-terminal domain-like"/>
    <property type="match status" value="1"/>
</dbReference>
<proteinExistence type="inferred from homology"/>
<evidence type="ECO:0000256" key="1">
    <source>
        <dbReference type="ARBA" id="ARBA00009463"/>
    </source>
</evidence>
<dbReference type="InterPro" id="IPR008927">
    <property type="entry name" value="6-PGluconate_DH-like_C_sf"/>
</dbReference>
<evidence type="ECO:0000259" key="3">
    <source>
        <dbReference type="Pfam" id="PF00725"/>
    </source>
</evidence>
<dbReference type="Pfam" id="PF00725">
    <property type="entry name" value="3HCDH"/>
    <property type="match status" value="1"/>
</dbReference>
<dbReference type="InterPro" id="IPR006180">
    <property type="entry name" value="3-OHacyl-CoA_DH_CS"/>
</dbReference>
<dbReference type="GO" id="GO:0006631">
    <property type="term" value="P:fatty acid metabolic process"/>
    <property type="evidence" value="ECO:0007669"/>
    <property type="project" value="InterPro"/>
</dbReference>
<accession>A0A381MY09</accession>
<name>A0A381MY09_9ZZZZ</name>
<dbReference type="FunFam" id="3.40.50.720:FF:000009">
    <property type="entry name" value="Fatty oxidation complex, alpha subunit"/>
    <property type="match status" value="1"/>
</dbReference>
<organism evidence="5">
    <name type="scientific">marine metagenome</name>
    <dbReference type="NCBI Taxonomy" id="408172"/>
    <lineage>
        <taxon>unclassified sequences</taxon>
        <taxon>metagenomes</taxon>
        <taxon>ecological metagenomes</taxon>
    </lineage>
</organism>
<dbReference type="AlphaFoldDB" id="A0A381MY09"/>
<dbReference type="PANTHER" id="PTHR48075:SF5">
    <property type="entry name" value="3-HYDROXYBUTYRYL-COA DEHYDROGENASE"/>
    <property type="match status" value="1"/>
</dbReference>
<dbReference type="SUPFAM" id="SSF51735">
    <property type="entry name" value="NAD(P)-binding Rossmann-fold domains"/>
    <property type="match status" value="1"/>
</dbReference>
<dbReference type="InterPro" id="IPR006176">
    <property type="entry name" value="3-OHacyl-CoA_DH_NAD-bd"/>
</dbReference>
<dbReference type="Gene3D" id="1.10.1040.10">
    <property type="entry name" value="N-(1-d-carboxylethyl)-l-norvaline Dehydrogenase, domain 2"/>
    <property type="match status" value="1"/>
</dbReference>